<dbReference type="HOGENOM" id="CLU_3229501_0_0_10"/>
<dbReference type="STRING" id="547042.BACCOPRO_02907"/>
<evidence type="ECO:0000313" key="1">
    <source>
        <dbReference type="EMBL" id="EEF77385.1"/>
    </source>
</evidence>
<accession>S0FB96</accession>
<dbReference type="Proteomes" id="UP000014073">
    <property type="component" value="Unassembled WGS sequence"/>
</dbReference>
<dbReference type="EMBL" id="ACBW01000188">
    <property type="protein sequence ID" value="EEF77385.1"/>
    <property type="molecule type" value="Genomic_DNA"/>
</dbReference>
<sequence>MIVSLKFRICLWIMTGISGIFYRTEKFFRIFSNSSHIFVLRFN</sequence>
<comment type="caution">
    <text evidence="1">The sequence shown here is derived from an EMBL/GenBank/DDBJ whole genome shotgun (WGS) entry which is preliminary data.</text>
</comment>
<name>S0FB96_9BACT</name>
<proteinExistence type="predicted"/>
<protein>
    <submittedName>
        <fullName evidence="1">Uncharacterized protein</fullName>
    </submittedName>
</protein>
<reference evidence="1 2" key="1">
    <citation type="submission" date="2008-12" db="EMBL/GenBank/DDBJ databases">
        <authorList>
            <person name="Fulton L."/>
            <person name="Clifton S."/>
            <person name="Fulton B."/>
            <person name="Xu J."/>
            <person name="Minx P."/>
            <person name="Pepin K.H."/>
            <person name="Johnson M."/>
            <person name="Bhonagiri V."/>
            <person name="Nash W.E."/>
            <person name="Mardis E.R."/>
            <person name="Wilson R.K."/>
        </authorList>
    </citation>
    <scope>NUCLEOTIDE SEQUENCE [LARGE SCALE GENOMIC DNA]</scope>
    <source>
        <strain evidence="1 2">DSM 18228</strain>
    </source>
</reference>
<gene>
    <name evidence="1" type="ORF">BACCOPRO_02907</name>
</gene>
<keyword evidence="2" id="KW-1185">Reference proteome</keyword>
<evidence type="ECO:0000313" key="2">
    <source>
        <dbReference type="Proteomes" id="UP000014073"/>
    </source>
</evidence>
<organism evidence="1 2">
    <name type="scientific">Phocaeicola coprophilus DSM 18228 = JCM 13818</name>
    <dbReference type="NCBI Taxonomy" id="547042"/>
    <lineage>
        <taxon>Bacteria</taxon>
        <taxon>Pseudomonadati</taxon>
        <taxon>Bacteroidota</taxon>
        <taxon>Bacteroidia</taxon>
        <taxon>Bacteroidales</taxon>
        <taxon>Bacteroidaceae</taxon>
        <taxon>Phocaeicola</taxon>
    </lineage>
</organism>
<dbReference type="AlphaFoldDB" id="S0FB96"/>